<dbReference type="PANTHER" id="PTHR48111:SF21">
    <property type="entry name" value="DNA-BINDING DUAL MASTER TRANSCRIPTIONAL REGULATOR RPAA"/>
    <property type="match status" value="1"/>
</dbReference>
<sequence>MTSSVVLLVEDDADLRLTTRLVLERQGFTVVTAEDGVDALDRLRDQSVDVAVVDVLMPRMDGLTLLRELRTSVEHAELPVLLLTARDLPSDQVGGLDAGADDYVVKPFDSAVLAARLRVLLRHRGPSAAPTWHELGELRIDREGMVVERAGQPVELSATEFRLLDALLEHAGQVLSREQLLHLVWGSADWGEPRVVDVNVQRLRAKIGADKIVTLRGSGYKLVR</sequence>
<evidence type="ECO:0000256" key="6">
    <source>
        <dbReference type="PROSITE-ProRule" id="PRU00169"/>
    </source>
</evidence>
<feature type="domain" description="Response regulatory" evidence="8">
    <location>
        <begin position="5"/>
        <end position="121"/>
    </location>
</feature>
<evidence type="ECO:0000313" key="11">
    <source>
        <dbReference type="Proteomes" id="UP000226079"/>
    </source>
</evidence>
<evidence type="ECO:0000256" key="4">
    <source>
        <dbReference type="ARBA" id="ARBA00023125"/>
    </source>
</evidence>
<proteinExistence type="predicted"/>
<reference evidence="10 11" key="1">
    <citation type="submission" date="2017-10" db="EMBL/GenBank/DDBJ databases">
        <title>Sequencing the genomes of 1000 actinobacteria strains.</title>
        <authorList>
            <person name="Klenk H.-P."/>
        </authorList>
    </citation>
    <scope>NUCLEOTIDE SEQUENCE [LARGE SCALE GENOMIC DNA]</scope>
    <source>
        <strain evidence="10 11">DSM 15597</strain>
    </source>
</reference>
<dbReference type="PROSITE" id="PS50110">
    <property type="entry name" value="RESPONSE_REGULATORY"/>
    <property type="match status" value="1"/>
</dbReference>
<comment type="caution">
    <text evidence="10">The sequence shown here is derived from an EMBL/GenBank/DDBJ whole genome shotgun (WGS) entry which is preliminary data.</text>
</comment>
<keyword evidence="1 6" id="KW-0597">Phosphoprotein</keyword>
<evidence type="ECO:0000256" key="5">
    <source>
        <dbReference type="ARBA" id="ARBA00023163"/>
    </source>
</evidence>
<accession>A0A2A9CTG6</accession>
<dbReference type="CDD" id="cd00383">
    <property type="entry name" value="trans_reg_C"/>
    <property type="match status" value="1"/>
</dbReference>
<dbReference type="AlphaFoldDB" id="A0A2A9CTG6"/>
<keyword evidence="11" id="KW-1185">Reference proteome</keyword>
<dbReference type="InterPro" id="IPR001867">
    <property type="entry name" value="OmpR/PhoB-type_DNA-bd"/>
</dbReference>
<evidence type="ECO:0000256" key="7">
    <source>
        <dbReference type="PROSITE-ProRule" id="PRU01091"/>
    </source>
</evidence>
<dbReference type="GO" id="GO:0000976">
    <property type="term" value="F:transcription cis-regulatory region binding"/>
    <property type="evidence" value="ECO:0007669"/>
    <property type="project" value="TreeGrafter"/>
</dbReference>
<gene>
    <name evidence="10" type="ORF">ATK74_2022</name>
</gene>
<dbReference type="InterPro" id="IPR001789">
    <property type="entry name" value="Sig_transdc_resp-reg_receiver"/>
</dbReference>
<dbReference type="PANTHER" id="PTHR48111">
    <property type="entry name" value="REGULATOR OF RPOS"/>
    <property type="match status" value="1"/>
</dbReference>
<evidence type="ECO:0000259" key="9">
    <source>
        <dbReference type="PROSITE" id="PS51755"/>
    </source>
</evidence>
<dbReference type="Gene3D" id="1.10.10.10">
    <property type="entry name" value="Winged helix-like DNA-binding domain superfamily/Winged helix DNA-binding domain"/>
    <property type="match status" value="1"/>
</dbReference>
<dbReference type="InterPro" id="IPR039420">
    <property type="entry name" value="WalR-like"/>
</dbReference>
<feature type="DNA-binding region" description="OmpR/PhoB-type" evidence="7">
    <location>
        <begin position="130"/>
        <end position="224"/>
    </location>
</feature>
<evidence type="ECO:0000256" key="1">
    <source>
        <dbReference type="ARBA" id="ARBA00022553"/>
    </source>
</evidence>
<organism evidence="10 11">
    <name type="scientific">Propionicimonas paludicola</name>
    <dbReference type="NCBI Taxonomy" id="185243"/>
    <lineage>
        <taxon>Bacteria</taxon>
        <taxon>Bacillati</taxon>
        <taxon>Actinomycetota</taxon>
        <taxon>Actinomycetes</taxon>
        <taxon>Propionibacteriales</taxon>
        <taxon>Nocardioidaceae</taxon>
        <taxon>Propionicimonas</taxon>
    </lineage>
</organism>
<dbReference type="GO" id="GO:0006355">
    <property type="term" value="P:regulation of DNA-templated transcription"/>
    <property type="evidence" value="ECO:0007669"/>
    <property type="project" value="InterPro"/>
</dbReference>
<dbReference type="RefSeq" id="WP_098460878.1">
    <property type="nucleotide sequence ID" value="NZ_PDJC01000001.1"/>
</dbReference>
<keyword evidence="5" id="KW-0804">Transcription</keyword>
<dbReference type="InterPro" id="IPR036388">
    <property type="entry name" value="WH-like_DNA-bd_sf"/>
</dbReference>
<evidence type="ECO:0000313" key="10">
    <source>
        <dbReference type="EMBL" id="PFG17451.1"/>
    </source>
</evidence>
<dbReference type="Proteomes" id="UP000226079">
    <property type="component" value="Unassembled WGS sequence"/>
</dbReference>
<dbReference type="Gene3D" id="6.10.250.690">
    <property type="match status" value="1"/>
</dbReference>
<feature type="domain" description="OmpR/PhoB-type" evidence="9">
    <location>
        <begin position="130"/>
        <end position="224"/>
    </location>
</feature>
<feature type="modified residue" description="4-aspartylphosphate" evidence="6">
    <location>
        <position position="54"/>
    </location>
</feature>
<evidence type="ECO:0000256" key="2">
    <source>
        <dbReference type="ARBA" id="ARBA00023012"/>
    </source>
</evidence>
<dbReference type="OrthoDB" id="5511894at2"/>
<evidence type="ECO:0000256" key="3">
    <source>
        <dbReference type="ARBA" id="ARBA00023015"/>
    </source>
</evidence>
<dbReference type="Pfam" id="PF00486">
    <property type="entry name" value="Trans_reg_C"/>
    <property type="match status" value="1"/>
</dbReference>
<dbReference type="EMBL" id="PDJC01000001">
    <property type="protein sequence ID" value="PFG17451.1"/>
    <property type="molecule type" value="Genomic_DNA"/>
</dbReference>
<dbReference type="Pfam" id="PF00072">
    <property type="entry name" value="Response_reg"/>
    <property type="match status" value="1"/>
</dbReference>
<dbReference type="CDD" id="cd17574">
    <property type="entry name" value="REC_OmpR"/>
    <property type="match status" value="1"/>
</dbReference>
<keyword evidence="3" id="KW-0805">Transcription regulation</keyword>
<protein>
    <submittedName>
        <fullName evidence="10">DNA-binding response OmpR family regulator</fullName>
    </submittedName>
</protein>
<name>A0A2A9CTG6_9ACTN</name>
<dbReference type="SMART" id="SM00448">
    <property type="entry name" value="REC"/>
    <property type="match status" value="1"/>
</dbReference>
<keyword evidence="2" id="KW-0902">Two-component regulatory system</keyword>
<dbReference type="Gene3D" id="3.40.50.2300">
    <property type="match status" value="1"/>
</dbReference>
<dbReference type="InterPro" id="IPR011006">
    <property type="entry name" value="CheY-like_superfamily"/>
</dbReference>
<evidence type="ECO:0000259" key="8">
    <source>
        <dbReference type="PROSITE" id="PS50110"/>
    </source>
</evidence>
<dbReference type="GO" id="GO:0005829">
    <property type="term" value="C:cytosol"/>
    <property type="evidence" value="ECO:0007669"/>
    <property type="project" value="TreeGrafter"/>
</dbReference>
<dbReference type="GO" id="GO:0000156">
    <property type="term" value="F:phosphorelay response regulator activity"/>
    <property type="evidence" value="ECO:0007669"/>
    <property type="project" value="TreeGrafter"/>
</dbReference>
<dbReference type="SMART" id="SM00862">
    <property type="entry name" value="Trans_reg_C"/>
    <property type="match status" value="1"/>
</dbReference>
<dbReference type="SUPFAM" id="SSF52172">
    <property type="entry name" value="CheY-like"/>
    <property type="match status" value="1"/>
</dbReference>
<keyword evidence="4 7" id="KW-0238">DNA-binding</keyword>
<dbReference type="PROSITE" id="PS51755">
    <property type="entry name" value="OMPR_PHOB"/>
    <property type="match status" value="1"/>
</dbReference>
<dbReference type="GO" id="GO:0032993">
    <property type="term" value="C:protein-DNA complex"/>
    <property type="evidence" value="ECO:0007669"/>
    <property type="project" value="TreeGrafter"/>
</dbReference>